<evidence type="ECO:0000256" key="2">
    <source>
        <dbReference type="SAM" id="MobiDB-lite"/>
    </source>
</evidence>
<gene>
    <name evidence="4" type="ORF">SAMN05216252_102394</name>
</gene>
<dbReference type="EMBL" id="FZOF01000002">
    <property type="protein sequence ID" value="SNS03138.1"/>
    <property type="molecule type" value="Genomic_DNA"/>
</dbReference>
<reference evidence="4 5" key="1">
    <citation type="submission" date="2017-06" db="EMBL/GenBank/DDBJ databases">
        <authorList>
            <person name="Kim H.J."/>
            <person name="Triplett B.A."/>
        </authorList>
    </citation>
    <scope>NUCLEOTIDE SEQUENCE [LARGE SCALE GENOMIC DNA]</scope>
    <source>
        <strain evidence="4 5">CGMCC 4.1858</strain>
    </source>
</reference>
<evidence type="ECO:0000256" key="3">
    <source>
        <dbReference type="SAM" id="Phobius"/>
    </source>
</evidence>
<evidence type="ECO:0008006" key="6">
    <source>
        <dbReference type="Google" id="ProtNLM"/>
    </source>
</evidence>
<evidence type="ECO:0000313" key="5">
    <source>
        <dbReference type="Proteomes" id="UP000198280"/>
    </source>
</evidence>
<feature type="coiled-coil region" evidence="1">
    <location>
        <begin position="103"/>
        <end position="158"/>
    </location>
</feature>
<feature type="region of interest" description="Disordered" evidence="2">
    <location>
        <begin position="1"/>
        <end position="24"/>
    </location>
</feature>
<name>A0A239B766_9ACTN</name>
<feature type="transmembrane region" description="Helical" evidence="3">
    <location>
        <begin position="56"/>
        <end position="74"/>
    </location>
</feature>
<keyword evidence="1" id="KW-0175">Coiled coil</keyword>
<accession>A0A239B766</accession>
<dbReference type="Proteomes" id="UP000198280">
    <property type="component" value="Unassembled WGS sequence"/>
</dbReference>
<keyword evidence="3" id="KW-1133">Transmembrane helix</keyword>
<organism evidence="4 5">
    <name type="scientific">Actinacidiphila glaucinigra</name>
    <dbReference type="NCBI Taxonomy" id="235986"/>
    <lineage>
        <taxon>Bacteria</taxon>
        <taxon>Bacillati</taxon>
        <taxon>Actinomycetota</taxon>
        <taxon>Actinomycetes</taxon>
        <taxon>Kitasatosporales</taxon>
        <taxon>Streptomycetaceae</taxon>
        <taxon>Actinacidiphila</taxon>
    </lineage>
</organism>
<feature type="transmembrane region" description="Helical" evidence="3">
    <location>
        <begin position="30"/>
        <end position="50"/>
    </location>
</feature>
<feature type="compositionally biased region" description="Basic and acidic residues" evidence="2">
    <location>
        <begin position="207"/>
        <end position="236"/>
    </location>
</feature>
<keyword evidence="3" id="KW-0472">Membrane</keyword>
<keyword evidence="3" id="KW-0812">Transmembrane</keyword>
<evidence type="ECO:0000256" key="1">
    <source>
        <dbReference type="SAM" id="Coils"/>
    </source>
</evidence>
<evidence type="ECO:0000313" key="4">
    <source>
        <dbReference type="EMBL" id="SNS03138.1"/>
    </source>
</evidence>
<feature type="region of interest" description="Disordered" evidence="2">
    <location>
        <begin position="207"/>
        <end position="252"/>
    </location>
</feature>
<dbReference type="AlphaFoldDB" id="A0A239B766"/>
<sequence length="345" mass="37177">MPRPHTTHRHAKFPTMPRGRHRHSQPLHRLLPPATVAGSAAALAVGALVIGDPVLLRVFVVAAAGVAGGGAFLLRSWDRAAGKQVADLKTARVRDEWRADERIAELEVDLEDSRELRGKLENKLRGKRAELARLRSEHADLLRRYATAESERARALEDGRVAKKAVGSALPVPYTAPVSPAAYLRASAALRDLSRNGARQQAALTVEEARRRDLADTDEPQGRHALDPAVRDRPDDATTSGSGSNPALPVRQPKLVPAVAAAVLPYARPNRQASRAQGGFDFFGTKNEKARPQELEAAGETAPADADLADVVGDEAVAEQAEVIDLTAHDETEQLDLSELRARSS</sequence>
<protein>
    <recommendedName>
        <fullName evidence="6">Secreted protein</fullName>
    </recommendedName>
</protein>
<proteinExistence type="predicted"/>
<keyword evidence="5" id="KW-1185">Reference proteome</keyword>